<evidence type="ECO:0000313" key="1">
    <source>
        <dbReference type="EMBL" id="MBH5387815.1"/>
    </source>
</evidence>
<gene>
    <name evidence="1" type="ORF">H1B27_16235</name>
</gene>
<proteinExistence type="predicted"/>
<dbReference type="EMBL" id="JACEGD010000013">
    <property type="protein sequence ID" value="MBH5387815.1"/>
    <property type="molecule type" value="Genomic_DNA"/>
</dbReference>
<protein>
    <recommendedName>
        <fullName evidence="3">Secreted protein</fullName>
    </recommendedName>
</protein>
<dbReference type="Proteomes" id="UP001194539">
    <property type="component" value="Unassembled WGS sequence"/>
</dbReference>
<comment type="caution">
    <text evidence="1">The sequence shown here is derived from an EMBL/GenBank/DDBJ whole genome shotgun (WGS) entry which is preliminary data.</text>
</comment>
<organism evidence="1 2">
    <name type="scientific">Bradyrhizobium diversitatis</name>
    <dbReference type="NCBI Taxonomy" id="2755406"/>
    <lineage>
        <taxon>Bacteria</taxon>
        <taxon>Pseudomonadati</taxon>
        <taxon>Pseudomonadota</taxon>
        <taxon>Alphaproteobacteria</taxon>
        <taxon>Hyphomicrobiales</taxon>
        <taxon>Nitrobacteraceae</taxon>
        <taxon>Bradyrhizobium</taxon>
    </lineage>
</organism>
<sequence>MRSALPIAIVFEMAATIAAWIRGDALVVQSCCSRLVFVGHRSQPLRGFAVREIVRDAATAFSVIEQSAFLDVHPATTLEEGIGPSAGCRNSAMSSQRNPGKNSNISMSPRNVALEPTFYAIGC</sequence>
<dbReference type="RefSeq" id="WP_197966725.1">
    <property type="nucleotide sequence ID" value="NZ_JACEGD010000013.1"/>
</dbReference>
<keyword evidence="2" id="KW-1185">Reference proteome</keyword>
<evidence type="ECO:0008006" key="3">
    <source>
        <dbReference type="Google" id="ProtNLM"/>
    </source>
</evidence>
<accession>A0ABS0P3H1</accession>
<name>A0ABS0P3H1_9BRAD</name>
<reference evidence="1 2" key="1">
    <citation type="submission" date="2020-07" db="EMBL/GenBank/DDBJ databases">
        <title>Bradyrhizobium diversity isolated from nodules of indigenous legumes of Western Australia.</title>
        <authorList>
            <person name="Klepa M.S."/>
        </authorList>
    </citation>
    <scope>NUCLEOTIDE SEQUENCE [LARGE SCALE GENOMIC DNA]</scope>
    <source>
        <strain evidence="1 2">CNPSo 4019</strain>
    </source>
</reference>
<evidence type="ECO:0000313" key="2">
    <source>
        <dbReference type="Proteomes" id="UP001194539"/>
    </source>
</evidence>